<reference evidence="2 3" key="2">
    <citation type="journal article" date="2012" name="PLoS ONE">
        <title>An ancient pathway combining carbon dioxide fixation with the generation and utilization of a sodium ion gradient for ATP synthesis.</title>
        <authorList>
            <person name="Poehlein A."/>
            <person name="Schmidt S."/>
            <person name="Kaster A.K."/>
            <person name="Goenrich M."/>
            <person name="Vollmers J."/>
            <person name="Thurmer A."/>
            <person name="Bertsch J."/>
            <person name="Schuchmann K."/>
            <person name="Voigt B."/>
            <person name="Hecker M."/>
            <person name="Daniel R."/>
            <person name="Thauer R.K."/>
            <person name="Gottschalk G."/>
            <person name="Muller V."/>
        </authorList>
    </citation>
    <scope>NUCLEOTIDE SEQUENCE [LARGE SCALE GENOMIC DNA]</scope>
    <source>
        <strain evidence="3">ATCC 29683 / DSM 1030 / JCM 2381 / KCTC 1655 / WB1</strain>
    </source>
</reference>
<evidence type="ECO:0000256" key="1">
    <source>
        <dbReference type="SAM" id="MobiDB-lite"/>
    </source>
</evidence>
<feature type="region of interest" description="Disordered" evidence="1">
    <location>
        <begin position="132"/>
        <end position="156"/>
    </location>
</feature>
<keyword evidence="3" id="KW-1185">Reference proteome</keyword>
<name>H6LCR4_ACEWD</name>
<dbReference type="AlphaFoldDB" id="H6LCR4"/>
<dbReference type="HOGENOM" id="CLU_1522946_0_0_9"/>
<evidence type="ECO:0000313" key="3">
    <source>
        <dbReference type="Proteomes" id="UP000007177"/>
    </source>
</evidence>
<gene>
    <name evidence="2" type="ordered locus">Awo_c22780</name>
</gene>
<dbReference type="RefSeq" id="WP_014356651.1">
    <property type="nucleotide sequence ID" value="NC_016894.1"/>
</dbReference>
<organism evidence="2 3">
    <name type="scientific">Acetobacterium woodii (strain ATCC 29683 / DSM 1030 / JCM 2381 / KCTC 1655 / WB1)</name>
    <dbReference type="NCBI Taxonomy" id="931626"/>
    <lineage>
        <taxon>Bacteria</taxon>
        <taxon>Bacillati</taxon>
        <taxon>Bacillota</taxon>
        <taxon>Clostridia</taxon>
        <taxon>Eubacteriales</taxon>
        <taxon>Eubacteriaceae</taxon>
        <taxon>Acetobacterium</taxon>
    </lineage>
</organism>
<dbReference type="Proteomes" id="UP000007177">
    <property type="component" value="Chromosome"/>
</dbReference>
<evidence type="ECO:0000313" key="2">
    <source>
        <dbReference type="EMBL" id="AFA49051.1"/>
    </source>
</evidence>
<proteinExistence type="predicted"/>
<sequence length="156" mass="18268">MYQEEFLPVVFNVQFTSAQALPVERWRSRIEEVLHVYIDQILKDEERLIGHIKALAQINETDFIKYSCISDANGINSNFQGKYQEVSKISMIVNSLVSNISESESRIYWERSCKILKKRDSDISIQIEKKDNPLEGHHHHHENDEECPICNGHHHH</sequence>
<dbReference type="STRING" id="931626.Awo_c22780"/>
<dbReference type="OrthoDB" id="1778421at2"/>
<protein>
    <submittedName>
        <fullName evidence="2">Uncharacterized protein</fullName>
    </submittedName>
</protein>
<accession>H6LCR4</accession>
<dbReference type="eggNOG" id="ENOG50347CA">
    <property type="taxonomic scope" value="Bacteria"/>
</dbReference>
<dbReference type="KEGG" id="awo:Awo_c22780"/>
<reference evidence="3" key="1">
    <citation type="submission" date="2011-07" db="EMBL/GenBank/DDBJ databases">
        <title>Complete genome sequence of Acetobacterium woodii.</title>
        <authorList>
            <person name="Poehlein A."/>
            <person name="Schmidt S."/>
            <person name="Kaster A.-K."/>
            <person name="Goenrich M."/>
            <person name="Vollmers J."/>
            <person name="Thuermer A."/>
            <person name="Gottschalk G."/>
            <person name="Thauer R.K."/>
            <person name="Daniel R."/>
            <person name="Mueller V."/>
        </authorList>
    </citation>
    <scope>NUCLEOTIDE SEQUENCE [LARGE SCALE GENOMIC DNA]</scope>
    <source>
        <strain evidence="3">ATCC 29683 / DSM 1030 / JCM 2381 / KCTC 1655 / WB1</strain>
    </source>
</reference>
<dbReference type="EMBL" id="CP002987">
    <property type="protein sequence ID" value="AFA49051.1"/>
    <property type="molecule type" value="Genomic_DNA"/>
</dbReference>